<dbReference type="PANTHER" id="PTHR11669:SF8">
    <property type="entry name" value="DNA POLYMERASE III SUBUNIT DELTA"/>
    <property type="match status" value="1"/>
</dbReference>
<reference evidence="2" key="1">
    <citation type="submission" date="2017-04" db="EMBL/GenBank/DDBJ databases">
        <authorList>
            <person name="Varghese N."/>
            <person name="Submissions S."/>
        </authorList>
    </citation>
    <scope>NUCLEOTIDE SEQUENCE [LARGE SCALE GENOMIC DNA]</scope>
    <source>
        <strain evidence="2">RKEM611</strain>
    </source>
</reference>
<accession>A0A1Y6BAF1</accession>
<dbReference type="Proteomes" id="UP000192907">
    <property type="component" value="Unassembled WGS sequence"/>
</dbReference>
<evidence type="ECO:0000313" key="2">
    <source>
        <dbReference type="Proteomes" id="UP000192907"/>
    </source>
</evidence>
<dbReference type="GO" id="GO:0006261">
    <property type="term" value="P:DNA-templated DNA replication"/>
    <property type="evidence" value="ECO:0007669"/>
    <property type="project" value="TreeGrafter"/>
</dbReference>
<dbReference type="RefSeq" id="WP_159455096.1">
    <property type="nucleotide sequence ID" value="NZ_FWZT01000002.1"/>
</dbReference>
<dbReference type="SUPFAM" id="SSF52540">
    <property type="entry name" value="P-loop containing nucleoside triphosphate hydrolases"/>
    <property type="match status" value="1"/>
</dbReference>
<gene>
    <name evidence="1" type="ORF">SAMN06296036_10273</name>
</gene>
<evidence type="ECO:0000313" key="1">
    <source>
        <dbReference type="EMBL" id="SME93988.1"/>
    </source>
</evidence>
<dbReference type="AlphaFoldDB" id="A0A1Y6BAF1"/>
<dbReference type="InterPro" id="IPR050238">
    <property type="entry name" value="DNA_Rep/Repair_Clamp_Loader"/>
</dbReference>
<dbReference type="EMBL" id="FWZT01000002">
    <property type="protein sequence ID" value="SME93988.1"/>
    <property type="molecule type" value="Genomic_DNA"/>
</dbReference>
<dbReference type="Pfam" id="PF13177">
    <property type="entry name" value="DNA_pol3_delta2"/>
    <property type="match status" value="1"/>
</dbReference>
<dbReference type="InterPro" id="IPR027417">
    <property type="entry name" value="P-loop_NTPase"/>
</dbReference>
<name>A0A1Y6BAF1_9BACT</name>
<dbReference type="Gene3D" id="3.40.50.300">
    <property type="entry name" value="P-loop containing nucleotide triphosphate hydrolases"/>
    <property type="match status" value="1"/>
</dbReference>
<sequence length="336" mass="38514">MNQKNHDSTADWHKLVGFQSPLLKLQSLYTSGRLPQVLLFVGREGIGKRLFVRALTSLFYCEDGTACGQCGPCLDLKRGEHQELLWLTTEKTFKIEHAQQLQDHLAVQSAAIQVKGQWRRQPRVVVMPDIDRLNHQAANRMLKTLEEPNDNTFIIFTTSRPKQLLDTVRSRVIQWYLIPPPVAESIALIRGQINCDLSDSELERLLSTSGMAPGKVIERIQSQQFDDEQVIERLMKDLIFSRGTQTAMDAAKQLTKDYQVSVNDLAKRIELLLNQYYRWSFQGSKPDDAYFKQSQPSLDPVVLRRWRETLRTIRSFSGTGVPLNPQMLAETFALTR</sequence>
<dbReference type="PANTHER" id="PTHR11669">
    <property type="entry name" value="REPLICATION FACTOR C / DNA POLYMERASE III GAMMA-TAU SUBUNIT"/>
    <property type="match status" value="1"/>
</dbReference>
<organism evidence="1 2">
    <name type="scientific">Pseudobacteriovorax antillogorgiicola</name>
    <dbReference type="NCBI Taxonomy" id="1513793"/>
    <lineage>
        <taxon>Bacteria</taxon>
        <taxon>Pseudomonadati</taxon>
        <taxon>Bdellovibrionota</taxon>
        <taxon>Oligoflexia</taxon>
        <taxon>Oligoflexales</taxon>
        <taxon>Pseudobacteriovoracaceae</taxon>
        <taxon>Pseudobacteriovorax</taxon>
    </lineage>
</organism>
<protein>
    <submittedName>
        <fullName evidence="1">DNA polymerase III, delta subunit</fullName>
    </submittedName>
</protein>
<proteinExistence type="predicted"/>
<dbReference type="STRING" id="1513793.SAMN06296036_10273"/>
<keyword evidence="2" id="KW-1185">Reference proteome</keyword>